<feature type="non-terminal residue" evidence="1">
    <location>
        <position position="96"/>
    </location>
</feature>
<organism evidence="1">
    <name type="scientific">Tanacetum cinerariifolium</name>
    <name type="common">Dalmatian daisy</name>
    <name type="synonym">Chrysanthemum cinerariifolium</name>
    <dbReference type="NCBI Taxonomy" id="118510"/>
    <lineage>
        <taxon>Eukaryota</taxon>
        <taxon>Viridiplantae</taxon>
        <taxon>Streptophyta</taxon>
        <taxon>Embryophyta</taxon>
        <taxon>Tracheophyta</taxon>
        <taxon>Spermatophyta</taxon>
        <taxon>Magnoliopsida</taxon>
        <taxon>eudicotyledons</taxon>
        <taxon>Gunneridae</taxon>
        <taxon>Pentapetalae</taxon>
        <taxon>asterids</taxon>
        <taxon>campanulids</taxon>
        <taxon>Asterales</taxon>
        <taxon>Asteraceae</taxon>
        <taxon>Asteroideae</taxon>
        <taxon>Anthemideae</taxon>
        <taxon>Anthemidinae</taxon>
        <taxon>Tanacetum</taxon>
    </lineage>
</organism>
<dbReference type="AlphaFoldDB" id="A0A699X5L5"/>
<accession>A0A699X5L5</accession>
<dbReference type="InterPro" id="IPR011989">
    <property type="entry name" value="ARM-like"/>
</dbReference>
<comment type="caution">
    <text evidence="1">The sequence shown here is derived from an EMBL/GenBank/DDBJ whole genome shotgun (WGS) entry which is preliminary data.</text>
</comment>
<proteinExistence type="predicted"/>
<dbReference type="Gene3D" id="1.25.10.10">
    <property type="entry name" value="Leucine-rich Repeat Variant"/>
    <property type="match status" value="1"/>
</dbReference>
<dbReference type="InterPro" id="IPR016024">
    <property type="entry name" value="ARM-type_fold"/>
</dbReference>
<protein>
    <recommendedName>
        <fullName evidence="2">HEAT repeat domain-containing protein</fullName>
    </recommendedName>
</protein>
<reference evidence="1" key="1">
    <citation type="journal article" date="2019" name="Sci. Rep.">
        <title>Draft genome of Tanacetum cinerariifolium, the natural source of mosquito coil.</title>
        <authorList>
            <person name="Yamashiro T."/>
            <person name="Shiraishi A."/>
            <person name="Satake H."/>
            <person name="Nakayama K."/>
        </authorList>
    </citation>
    <scope>NUCLEOTIDE SEQUENCE</scope>
</reference>
<dbReference type="EMBL" id="BKCJ011812625">
    <property type="protein sequence ID" value="GFD54977.1"/>
    <property type="molecule type" value="Genomic_DNA"/>
</dbReference>
<dbReference type="Pfam" id="PF13646">
    <property type="entry name" value="HEAT_2"/>
    <property type="match status" value="1"/>
</dbReference>
<evidence type="ECO:0008006" key="2">
    <source>
        <dbReference type="Google" id="ProtNLM"/>
    </source>
</evidence>
<feature type="non-terminal residue" evidence="1">
    <location>
        <position position="1"/>
    </location>
</feature>
<dbReference type="SUPFAM" id="SSF48371">
    <property type="entry name" value="ARM repeat"/>
    <property type="match status" value="1"/>
</dbReference>
<evidence type="ECO:0000313" key="1">
    <source>
        <dbReference type="EMBL" id="GFD54977.1"/>
    </source>
</evidence>
<name>A0A699X5L5_TANCI</name>
<gene>
    <name evidence="1" type="ORF">Tci_926946</name>
</gene>
<sequence length="96" mass="10013">VVLAALKDKYYQLRGAAAEGLKLDNKDVAKAAAPVLRKLATTEKEPHALAAVLNALGQLKDKKDEKLVANELATNPSLTVQGAALRALGGINPSQA</sequence>